<dbReference type="Gene3D" id="3.10.180.10">
    <property type="entry name" value="2,3-Dihydroxybiphenyl 1,2-Dioxygenase, domain 1"/>
    <property type="match status" value="1"/>
</dbReference>
<sequence length="142" mass="14743">MDPTVHFVTLSTPDLDAARGFYARGLGWTPLLDVPGEILFFQVAPGLVLGLFDAGKFAEDLGRTGRTAAEGVTLSHNVGGEAEVRAAVEAMAAAGGTVLKAPQEGAFGGVFHAHVADLNGVVWEIAHNPGWRIDDDGAVHLG</sequence>
<dbReference type="InterPro" id="IPR037523">
    <property type="entry name" value="VOC_core"/>
</dbReference>
<proteinExistence type="predicted"/>
<comment type="caution">
    <text evidence="2">The sequence shown here is derived from an EMBL/GenBank/DDBJ whole genome shotgun (WGS) entry which is preliminary data.</text>
</comment>
<organism evidence="2 3">
    <name type="scientific">Kocuria dechangensis</name>
    <dbReference type="NCBI Taxonomy" id="1176249"/>
    <lineage>
        <taxon>Bacteria</taxon>
        <taxon>Bacillati</taxon>
        <taxon>Actinomycetota</taxon>
        <taxon>Actinomycetes</taxon>
        <taxon>Micrococcales</taxon>
        <taxon>Micrococcaceae</taxon>
        <taxon>Kocuria</taxon>
    </lineage>
</organism>
<dbReference type="PROSITE" id="PS51819">
    <property type="entry name" value="VOC"/>
    <property type="match status" value="1"/>
</dbReference>
<evidence type="ECO:0000259" key="1">
    <source>
        <dbReference type="PROSITE" id="PS51819"/>
    </source>
</evidence>
<keyword evidence="3" id="KW-1185">Reference proteome</keyword>
<evidence type="ECO:0000313" key="3">
    <source>
        <dbReference type="Proteomes" id="UP000638848"/>
    </source>
</evidence>
<dbReference type="EMBL" id="BMEQ01000006">
    <property type="protein sequence ID" value="GGG53345.1"/>
    <property type="molecule type" value="Genomic_DNA"/>
</dbReference>
<reference evidence="2" key="2">
    <citation type="submission" date="2020-09" db="EMBL/GenBank/DDBJ databases">
        <authorList>
            <person name="Sun Q."/>
            <person name="Zhou Y."/>
        </authorList>
    </citation>
    <scope>NUCLEOTIDE SEQUENCE</scope>
    <source>
        <strain evidence="2">CGMCC 1.12187</strain>
    </source>
</reference>
<dbReference type="RefSeq" id="WP_188535864.1">
    <property type="nucleotide sequence ID" value="NZ_BMEQ01000006.1"/>
</dbReference>
<name>A0A917GPC4_9MICC</name>
<evidence type="ECO:0000313" key="2">
    <source>
        <dbReference type="EMBL" id="GGG53345.1"/>
    </source>
</evidence>
<dbReference type="PANTHER" id="PTHR36503:SF1">
    <property type="entry name" value="BLR2520 PROTEIN"/>
    <property type="match status" value="1"/>
</dbReference>
<dbReference type="InterPro" id="IPR029068">
    <property type="entry name" value="Glyas_Bleomycin-R_OHBP_Dase"/>
</dbReference>
<dbReference type="PANTHER" id="PTHR36503">
    <property type="entry name" value="BLR2520 PROTEIN"/>
    <property type="match status" value="1"/>
</dbReference>
<dbReference type="Pfam" id="PF00903">
    <property type="entry name" value="Glyoxalase"/>
    <property type="match status" value="1"/>
</dbReference>
<dbReference type="InterPro" id="IPR004360">
    <property type="entry name" value="Glyas_Fos-R_dOase_dom"/>
</dbReference>
<dbReference type="SUPFAM" id="SSF54593">
    <property type="entry name" value="Glyoxalase/Bleomycin resistance protein/Dihydroxybiphenyl dioxygenase"/>
    <property type="match status" value="1"/>
</dbReference>
<accession>A0A917GPC4</accession>
<gene>
    <name evidence="2" type="ORF">GCM10011374_15300</name>
</gene>
<dbReference type="AlphaFoldDB" id="A0A917GPC4"/>
<reference evidence="2" key="1">
    <citation type="journal article" date="2014" name="Int. J. Syst. Evol. Microbiol.">
        <title>Complete genome sequence of Corynebacterium casei LMG S-19264T (=DSM 44701T), isolated from a smear-ripened cheese.</title>
        <authorList>
            <consortium name="US DOE Joint Genome Institute (JGI-PGF)"/>
            <person name="Walter F."/>
            <person name="Albersmeier A."/>
            <person name="Kalinowski J."/>
            <person name="Ruckert C."/>
        </authorList>
    </citation>
    <scope>NUCLEOTIDE SEQUENCE</scope>
    <source>
        <strain evidence="2">CGMCC 1.12187</strain>
    </source>
</reference>
<protein>
    <submittedName>
        <fullName evidence="2">Glyoxalase/bleomycin resistance protein</fullName>
    </submittedName>
</protein>
<dbReference type="Proteomes" id="UP000638848">
    <property type="component" value="Unassembled WGS sequence"/>
</dbReference>
<feature type="domain" description="VOC" evidence="1">
    <location>
        <begin position="4"/>
        <end position="128"/>
    </location>
</feature>